<keyword evidence="5" id="KW-0597">Phosphoprotein</keyword>
<dbReference type="CDD" id="cd00833">
    <property type="entry name" value="PKS"/>
    <property type="match status" value="1"/>
</dbReference>
<dbReference type="EMBL" id="CH916858">
    <property type="protein sequence ID" value="EDV91606.1"/>
    <property type="molecule type" value="Genomic_DNA"/>
</dbReference>
<dbReference type="Pfam" id="PF00109">
    <property type="entry name" value="ketoacyl-synt"/>
    <property type="match status" value="1"/>
</dbReference>
<evidence type="ECO:0000256" key="2">
    <source>
        <dbReference type="ARBA" id="ARBA00012873"/>
    </source>
</evidence>
<dbReference type="Pfam" id="PF00698">
    <property type="entry name" value="Acyl_transf_1"/>
    <property type="match status" value="1"/>
</dbReference>
<name>B4K189_DROGR</name>
<dbReference type="SMART" id="SM00827">
    <property type="entry name" value="PKS_AT"/>
    <property type="match status" value="1"/>
</dbReference>
<dbReference type="InterPro" id="IPR016039">
    <property type="entry name" value="Thiolase-like"/>
</dbReference>
<accession>B4K189</accession>
<dbReference type="InterPro" id="IPR001031">
    <property type="entry name" value="Thioesterase"/>
</dbReference>
<dbReference type="Pfam" id="PF00550">
    <property type="entry name" value="PP-binding"/>
    <property type="match status" value="1"/>
</dbReference>
<dbReference type="Gene3D" id="3.40.47.10">
    <property type="match status" value="1"/>
</dbReference>
<feature type="domain" description="Ketosynthase family 3 (KS3)" evidence="9">
    <location>
        <begin position="1"/>
        <end position="375"/>
    </location>
</feature>
<dbReference type="OrthoDB" id="329835at2759"/>
<evidence type="ECO:0000259" key="8">
    <source>
        <dbReference type="PROSITE" id="PS50075"/>
    </source>
</evidence>
<dbReference type="InterPro" id="IPR029058">
    <property type="entry name" value="AB_hydrolase_fold"/>
</dbReference>
<dbReference type="SUPFAM" id="SSF52151">
    <property type="entry name" value="FabD/lysophospholipase-like"/>
    <property type="match status" value="1"/>
</dbReference>
<evidence type="ECO:0000256" key="4">
    <source>
        <dbReference type="ARBA" id="ARBA00022450"/>
    </source>
</evidence>
<dbReference type="STRING" id="7222.B4K189"/>
<evidence type="ECO:0000313" key="11">
    <source>
        <dbReference type="Proteomes" id="UP000001070"/>
    </source>
</evidence>
<dbReference type="SMART" id="SM00822">
    <property type="entry name" value="PKS_KR"/>
    <property type="match status" value="1"/>
</dbReference>
<dbReference type="PROSITE" id="PS50075">
    <property type="entry name" value="CARRIER"/>
    <property type="match status" value="1"/>
</dbReference>
<dbReference type="Pfam" id="PF16197">
    <property type="entry name" value="KAsynt_C_assoc"/>
    <property type="match status" value="1"/>
</dbReference>
<dbReference type="SMART" id="SM00825">
    <property type="entry name" value="PKS_KS"/>
    <property type="match status" value="1"/>
</dbReference>
<dbReference type="InterPro" id="IPR009081">
    <property type="entry name" value="PP-bd_ACP"/>
</dbReference>
<dbReference type="InterPro" id="IPR018201">
    <property type="entry name" value="Ketoacyl_synth_AS"/>
</dbReference>
<dbReference type="GO" id="GO:0004315">
    <property type="term" value="F:3-oxoacyl-[acyl-carrier-protein] synthase activity"/>
    <property type="evidence" value="ECO:0007669"/>
    <property type="project" value="InterPro"/>
</dbReference>
<dbReference type="FunFam" id="1.10.1200.10:FF:000013">
    <property type="entry name" value="Fatty acid synthase"/>
    <property type="match status" value="1"/>
</dbReference>
<feature type="domain" description="Carrier" evidence="8">
    <location>
        <begin position="819"/>
        <end position="896"/>
    </location>
</feature>
<dbReference type="SMR" id="B4K189"/>
<dbReference type="HOGENOM" id="CLU_268878_0_0_1"/>
<dbReference type="EC" id="2.3.1.85" evidence="2"/>
<dbReference type="eggNOG" id="KOG1202">
    <property type="taxonomic scope" value="Eukaryota"/>
</dbReference>
<dbReference type="InterPro" id="IPR020841">
    <property type="entry name" value="PKS_Beta-ketoAc_synthase_dom"/>
</dbReference>
<dbReference type="InterPro" id="IPR036291">
    <property type="entry name" value="NAD(P)-bd_dom_sf"/>
</dbReference>
<dbReference type="PhylomeDB" id="B4K189"/>
<dbReference type="InterPro" id="IPR016035">
    <property type="entry name" value="Acyl_Trfase/lysoPLipase"/>
</dbReference>
<dbReference type="AlphaFoldDB" id="B4K189"/>
<dbReference type="PANTHER" id="PTHR43775">
    <property type="entry name" value="FATTY ACID SYNTHASE"/>
    <property type="match status" value="1"/>
</dbReference>
<dbReference type="PROSITE" id="PS00606">
    <property type="entry name" value="KS3_1"/>
    <property type="match status" value="1"/>
</dbReference>
<dbReference type="GO" id="GO:0016297">
    <property type="term" value="F:fatty acyl-[ACP] hydrolase activity"/>
    <property type="evidence" value="ECO:0007669"/>
    <property type="project" value="UniProtKB-EC"/>
</dbReference>
<dbReference type="Gene3D" id="3.40.50.720">
    <property type="entry name" value="NAD(P)-binding Rossmann-like Domain"/>
    <property type="match status" value="1"/>
</dbReference>
<dbReference type="Pfam" id="PF02801">
    <property type="entry name" value="Ketoacyl-synt_C"/>
    <property type="match status" value="1"/>
</dbReference>
<evidence type="ECO:0000259" key="9">
    <source>
        <dbReference type="PROSITE" id="PS52004"/>
    </source>
</evidence>
<evidence type="ECO:0000256" key="5">
    <source>
        <dbReference type="ARBA" id="ARBA00022553"/>
    </source>
</evidence>
<protein>
    <recommendedName>
        <fullName evidence="3">Fatty acid synthase</fullName>
        <ecNumber evidence="2">2.3.1.85</ecNumber>
        <ecNumber evidence="1">3.1.2.14</ecNumber>
    </recommendedName>
</protein>
<dbReference type="GO" id="GO:0004312">
    <property type="term" value="F:fatty acid synthase activity"/>
    <property type="evidence" value="ECO:0007669"/>
    <property type="project" value="UniProtKB-EC"/>
</dbReference>
<dbReference type="InterPro" id="IPR057326">
    <property type="entry name" value="KR_dom"/>
</dbReference>
<dbReference type="GO" id="GO:0031177">
    <property type="term" value="F:phosphopantetheine binding"/>
    <property type="evidence" value="ECO:0007669"/>
    <property type="project" value="InterPro"/>
</dbReference>
<dbReference type="InterPro" id="IPR036736">
    <property type="entry name" value="ACP-like_sf"/>
</dbReference>
<dbReference type="InterPro" id="IPR001227">
    <property type="entry name" value="Ac_transferase_dom_sf"/>
</dbReference>
<reference evidence="10 11" key="1">
    <citation type="journal article" date="2007" name="Nature">
        <title>Evolution of genes and genomes on the Drosophila phylogeny.</title>
        <authorList>
            <consortium name="Drosophila 12 Genomes Consortium"/>
            <person name="Clark A.G."/>
            <person name="Eisen M.B."/>
            <person name="Smith D.R."/>
            <person name="Bergman C.M."/>
            <person name="Oliver B."/>
            <person name="Markow T.A."/>
            <person name="Kaufman T.C."/>
            <person name="Kellis M."/>
            <person name="Gelbart W."/>
            <person name="Iyer V.N."/>
            <person name="Pollard D.A."/>
            <person name="Sackton T.B."/>
            <person name="Larracuente A.M."/>
            <person name="Singh N.D."/>
            <person name="Abad J.P."/>
            <person name="Abt D.N."/>
            <person name="Adryan B."/>
            <person name="Aguade M."/>
            <person name="Akashi H."/>
            <person name="Anderson W.W."/>
            <person name="Aquadro C.F."/>
            <person name="Ardell D.H."/>
            <person name="Arguello R."/>
            <person name="Artieri C.G."/>
            <person name="Barbash D.A."/>
            <person name="Barker D."/>
            <person name="Barsanti P."/>
            <person name="Batterham P."/>
            <person name="Batzoglou S."/>
            <person name="Begun D."/>
            <person name="Bhutkar A."/>
            <person name="Blanco E."/>
            <person name="Bosak S.A."/>
            <person name="Bradley R.K."/>
            <person name="Brand A.D."/>
            <person name="Brent M.R."/>
            <person name="Brooks A.N."/>
            <person name="Brown R.H."/>
            <person name="Butlin R.K."/>
            <person name="Caggese C."/>
            <person name="Calvi B.R."/>
            <person name="Bernardo de Carvalho A."/>
            <person name="Caspi A."/>
            <person name="Castrezana S."/>
            <person name="Celniker S.E."/>
            <person name="Chang J.L."/>
            <person name="Chapple C."/>
            <person name="Chatterji S."/>
            <person name="Chinwalla A."/>
            <person name="Civetta A."/>
            <person name="Clifton S.W."/>
            <person name="Comeron J.M."/>
            <person name="Costello J.C."/>
            <person name="Coyne J.A."/>
            <person name="Daub J."/>
            <person name="David R.G."/>
            <person name="Delcher A.L."/>
            <person name="Delehaunty K."/>
            <person name="Do C.B."/>
            <person name="Ebling H."/>
            <person name="Edwards K."/>
            <person name="Eickbush T."/>
            <person name="Evans J.D."/>
            <person name="Filipski A."/>
            <person name="Findeiss S."/>
            <person name="Freyhult E."/>
            <person name="Fulton L."/>
            <person name="Fulton R."/>
            <person name="Garcia A.C."/>
            <person name="Gardiner A."/>
            <person name="Garfield D.A."/>
            <person name="Garvin B.E."/>
            <person name="Gibson G."/>
            <person name="Gilbert D."/>
            <person name="Gnerre S."/>
            <person name="Godfrey J."/>
            <person name="Good R."/>
            <person name="Gotea V."/>
            <person name="Gravely B."/>
            <person name="Greenberg A.J."/>
            <person name="Griffiths-Jones S."/>
            <person name="Gross S."/>
            <person name="Guigo R."/>
            <person name="Gustafson E.A."/>
            <person name="Haerty W."/>
            <person name="Hahn M.W."/>
            <person name="Halligan D.L."/>
            <person name="Halpern A.L."/>
            <person name="Halter G.M."/>
            <person name="Han M.V."/>
            <person name="Heger A."/>
            <person name="Hillier L."/>
            <person name="Hinrichs A.S."/>
            <person name="Holmes I."/>
            <person name="Hoskins R.A."/>
            <person name="Hubisz M.J."/>
            <person name="Hultmark D."/>
            <person name="Huntley M.A."/>
            <person name="Jaffe D.B."/>
            <person name="Jagadeeshan S."/>
            <person name="Jeck W.R."/>
            <person name="Johnson J."/>
            <person name="Jones C.D."/>
            <person name="Jordan W.C."/>
            <person name="Karpen G.H."/>
            <person name="Kataoka E."/>
            <person name="Keightley P.D."/>
            <person name="Kheradpour P."/>
            <person name="Kirkness E.F."/>
            <person name="Koerich L.B."/>
            <person name="Kristiansen K."/>
            <person name="Kudrna D."/>
            <person name="Kulathinal R.J."/>
            <person name="Kumar S."/>
            <person name="Kwok R."/>
            <person name="Lander E."/>
            <person name="Langley C.H."/>
            <person name="Lapoint R."/>
            <person name="Lazzaro B.P."/>
            <person name="Lee S.J."/>
            <person name="Levesque L."/>
            <person name="Li R."/>
            <person name="Lin C.F."/>
            <person name="Lin M.F."/>
            <person name="Lindblad-Toh K."/>
            <person name="Llopart A."/>
            <person name="Long M."/>
            <person name="Low L."/>
            <person name="Lozovsky E."/>
            <person name="Lu J."/>
            <person name="Luo M."/>
            <person name="Machado C.A."/>
            <person name="Makalowski W."/>
            <person name="Marzo M."/>
            <person name="Matsuda M."/>
            <person name="Matzkin L."/>
            <person name="McAllister B."/>
            <person name="McBride C.S."/>
            <person name="McKernan B."/>
            <person name="McKernan K."/>
            <person name="Mendez-Lago M."/>
            <person name="Minx P."/>
            <person name="Mollenhauer M.U."/>
            <person name="Montooth K."/>
            <person name="Mount S.M."/>
            <person name="Mu X."/>
            <person name="Myers E."/>
            <person name="Negre B."/>
            <person name="Newfeld S."/>
            <person name="Nielsen R."/>
            <person name="Noor M.A."/>
            <person name="O'Grady P."/>
            <person name="Pachter L."/>
            <person name="Papaceit M."/>
            <person name="Parisi M.J."/>
            <person name="Parisi M."/>
            <person name="Parts L."/>
            <person name="Pedersen J.S."/>
            <person name="Pesole G."/>
            <person name="Phillippy A.M."/>
            <person name="Ponting C.P."/>
            <person name="Pop M."/>
            <person name="Porcelli D."/>
            <person name="Powell J.R."/>
            <person name="Prohaska S."/>
            <person name="Pruitt K."/>
            <person name="Puig M."/>
            <person name="Quesneville H."/>
            <person name="Ram K.R."/>
            <person name="Rand D."/>
            <person name="Rasmussen M.D."/>
            <person name="Reed L.K."/>
            <person name="Reenan R."/>
            <person name="Reily A."/>
            <person name="Remington K.A."/>
            <person name="Rieger T.T."/>
            <person name="Ritchie M.G."/>
            <person name="Robin C."/>
            <person name="Rogers Y.H."/>
            <person name="Rohde C."/>
            <person name="Rozas J."/>
            <person name="Rubenfield M.J."/>
            <person name="Ruiz A."/>
            <person name="Russo S."/>
            <person name="Salzberg S.L."/>
            <person name="Sanchez-Gracia A."/>
            <person name="Saranga D.J."/>
            <person name="Sato H."/>
            <person name="Schaeffer S.W."/>
            <person name="Schatz M.C."/>
            <person name="Schlenke T."/>
            <person name="Schwartz R."/>
            <person name="Segarra C."/>
            <person name="Singh R.S."/>
            <person name="Sirot L."/>
            <person name="Sirota M."/>
            <person name="Sisneros N.B."/>
            <person name="Smith C.D."/>
            <person name="Smith T.F."/>
            <person name="Spieth J."/>
            <person name="Stage D.E."/>
            <person name="Stark A."/>
            <person name="Stephan W."/>
            <person name="Strausberg R.L."/>
            <person name="Strempel S."/>
            <person name="Sturgill D."/>
            <person name="Sutton G."/>
            <person name="Sutton G.G."/>
            <person name="Tao W."/>
            <person name="Teichmann S."/>
            <person name="Tobari Y.N."/>
            <person name="Tomimura Y."/>
            <person name="Tsolas J.M."/>
            <person name="Valente V.L."/>
            <person name="Venter E."/>
            <person name="Venter J.C."/>
            <person name="Vicario S."/>
            <person name="Vieira F.G."/>
            <person name="Vilella A.J."/>
            <person name="Villasante A."/>
            <person name="Walenz B."/>
            <person name="Wang J."/>
            <person name="Wasserman M."/>
            <person name="Watts T."/>
            <person name="Wilson D."/>
            <person name="Wilson R.K."/>
            <person name="Wing R.A."/>
            <person name="Wolfner M.F."/>
            <person name="Wong A."/>
            <person name="Wong G.K."/>
            <person name="Wu C.I."/>
            <person name="Wu G."/>
            <person name="Yamamoto D."/>
            <person name="Yang H.P."/>
            <person name="Yang S.P."/>
            <person name="Yorke J.A."/>
            <person name="Yoshida K."/>
            <person name="Zdobnov E."/>
            <person name="Zhang P."/>
            <person name="Zhang Y."/>
            <person name="Zimin A.V."/>
            <person name="Baldwin J."/>
            <person name="Abdouelleil A."/>
            <person name="Abdulkadir J."/>
            <person name="Abebe A."/>
            <person name="Abera B."/>
            <person name="Abreu J."/>
            <person name="Acer S.C."/>
            <person name="Aftuck L."/>
            <person name="Alexander A."/>
            <person name="An P."/>
            <person name="Anderson E."/>
            <person name="Anderson S."/>
            <person name="Arachi H."/>
            <person name="Azer M."/>
            <person name="Bachantsang P."/>
            <person name="Barry A."/>
            <person name="Bayul T."/>
            <person name="Berlin A."/>
            <person name="Bessette D."/>
            <person name="Bloom T."/>
            <person name="Blye J."/>
            <person name="Boguslavskiy L."/>
            <person name="Bonnet C."/>
            <person name="Boukhgalter B."/>
            <person name="Bourzgui I."/>
            <person name="Brown A."/>
            <person name="Cahill P."/>
            <person name="Channer S."/>
            <person name="Cheshatsang Y."/>
            <person name="Chuda L."/>
            <person name="Citroen M."/>
            <person name="Collymore A."/>
            <person name="Cooke P."/>
            <person name="Costello M."/>
            <person name="D'Aco K."/>
            <person name="Daza R."/>
            <person name="De Haan G."/>
            <person name="DeGray S."/>
            <person name="DeMaso C."/>
            <person name="Dhargay N."/>
            <person name="Dooley K."/>
            <person name="Dooley E."/>
            <person name="Doricent M."/>
            <person name="Dorje P."/>
            <person name="Dorjee K."/>
            <person name="Dupes A."/>
            <person name="Elong R."/>
            <person name="Falk J."/>
            <person name="Farina A."/>
            <person name="Faro S."/>
            <person name="Ferguson D."/>
            <person name="Fisher S."/>
            <person name="Foley C.D."/>
            <person name="Franke A."/>
            <person name="Friedrich D."/>
            <person name="Gadbois L."/>
            <person name="Gearin G."/>
            <person name="Gearin C.R."/>
            <person name="Giannoukos G."/>
            <person name="Goode T."/>
            <person name="Graham J."/>
            <person name="Grandbois E."/>
            <person name="Grewal S."/>
            <person name="Gyaltsen K."/>
            <person name="Hafez N."/>
            <person name="Hagos B."/>
            <person name="Hall J."/>
            <person name="Henson C."/>
            <person name="Hollinger A."/>
            <person name="Honan T."/>
            <person name="Huard M.D."/>
            <person name="Hughes L."/>
            <person name="Hurhula B."/>
            <person name="Husby M.E."/>
            <person name="Kamat A."/>
            <person name="Kanga B."/>
            <person name="Kashin S."/>
            <person name="Khazanovich D."/>
            <person name="Kisner P."/>
            <person name="Lance K."/>
            <person name="Lara M."/>
            <person name="Lee W."/>
            <person name="Lennon N."/>
            <person name="Letendre F."/>
            <person name="LeVine R."/>
            <person name="Lipovsky A."/>
            <person name="Liu X."/>
            <person name="Liu J."/>
            <person name="Liu S."/>
            <person name="Lokyitsang T."/>
            <person name="Lokyitsang Y."/>
            <person name="Lubonja R."/>
            <person name="Lui A."/>
            <person name="MacDonald P."/>
            <person name="Magnisalis V."/>
            <person name="Maru K."/>
            <person name="Matthews C."/>
            <person name="McCusker W."/>
            <person name="McDonough S."/>
            <person name="Mehta T."/>
            <person name="Meldrim J."/>
            <person name="Meneus L."/>
            <person name="Mihai O."/>
            <person name="Mihalev A."/>
            <person name="Mihova T."/>
            <person name="Mittelman R."/>
            <person name="Mlenga V."/>
            <person name="Montmayeur A."/>
            <person name="Mulrain L."/>
            <person name="Navidi A."/>
            <person name="Naylor J."/>
            <person name="Negash T."/>
            <person name="Nguyen T."/>
            <person name="Nguyen N."/>
            <person name="Nicol R."/>
            <person name="Norbu C."/>
            <person name="Norbu N."/>
            <person name="Novod N."/>
            <person name="O'Neill B."/>
            <person name="Osman S."/>
            <person name="Markiewicz E."/>
            <person name="Oyono O.L."/>
            <person name="Patti C."/>
            <person name="Phunkhang P."/>
            <person name="Pierre F."/>
            <person name="Priest M."/>
            <person name="Raghuraman S."/>
            <person name="Rege F."/>
            <person name="Reyes R."/>
            <person name="Rise C."/>
            <person name="Rogov P."/>
            <person name="Ross K."/>
            <person name="Ryan E."/>
            <person name="Settipalli S."/>
            <person name="Shea T."/>
            <person name="Sherpa N."/>
            <person name="Shi L."/>
            <person name="Shih D."/>
            <person name="Sparrow T."/>
            <person name="Spaulding J."/>
            <person name="Stalker J."/>
            <person name="Stange-Thomann N."/>
            <person name="Stavropoulos S."/>
            <person name="Stone C."/>
            <person name="Strader C."/>
            <person name="Tesfaye S."/>
            <person name="Thomson T."/>
            <person name="Thoulutsang Y."/>
            <person name="Thoulutsang D."/>
            <person name="Topham K."/>
            <person name="Topping I."/>
            <person name="Tsamla T."/>
            <person name="Vassiliev H."/>
            <person name="Vo A."/>
            <person name="Wangchuk T."/>
            <person name="Wangdi T."/>
            <person name="Weiand M."/>
            <person name="Wilkinson J."/>
            <person name="Wilson A."/>
            <person name="Yadav S."/>
            <person name="Young G."/>
            <person name="Yu Q."/>
            <person name="Zembek L."/>
            <person name="Zhong D."/>
            <person name="Zimmer A."/>
            <person name="Zwirko Z."/>
            <person name="Jaffe D.B."/>
            <person name="Alvarez P."/>
            <person name="Brockman W."/>
            <person name="Butler J."/>
            <person name="Chin C."/>
            <person name="Gnerre S."/>
            <person name="Grabherr M."/>
            <person name="Kleber M."/>
            <person name="Mauceli E."/>
            <person name="MacCallum I."/>
        </authorList>
    </citation>
    <scope>NUCLEOTIDE SEQUENCE [LARGE SCALE GENOMIC DNA]</scope>
    <source>
        <strain evidence="11">Tucson 15287-2541.00</strain>
    </source>
</reference>
<dbReference type="Pfam" id="PF08659">
    <property type="entry name" value="KR"/>
    <property type="match status" value="1"/>
</dbReference>
<evidence type="ECO:0000256" key="1">
    <source>
        <dbReference type="ARBA" id="ARBA00012480"/>
    </source>
</evidence>
<dbReference type="Gene3D" id="3.40.366.10">
    <property type="entry name" value="Malonyl-Coenzyme A Acyl Carrier Protein, domain 2"/>
    <property type="match status" value="1"/>
</dbReference>
<proteinExistence type="predicted"/>
<dbReference type="Gene3D" id="1.10.1200.10">
    <property type="entry name" value="ACP-like"/>
    <property type="match status" value="1"/>
</dbReference>
<dbReference type="SMART" id="SM00823">
    <property type="entry name" value="PKS_PP"/>
    <property type="match status" value="1"/>
</dbReference>
<gene>
    <name evidence="10" type="primary">Dgri\GH12981</name>
    <name evidence="10" type="ORF">Dgri_GH12981</name>
</gene>
<dbReference type="InterPro" id="IPR013968">
    <property type="entry name" value="PKS_KR"/>
</dbReference>
<dbReference type="SUPFAM" id="SSF47336">
    <property type="entry name" value="ACP-like"/>
    <property type="match status" value="1"/>
</dbReference>
<dbReference type="InterPro" id="IPR014030">
    <property type="entry name" value="Ketoacyl_synth_N"/>
</dbReference>
<dbReference type="SUPFAM" id="SSF53901">
    <property type="entry name" value="Thiolase-like"/>
    <property type="match status" value="1"/>
</dbReference>
<organism evidence="11">
    <name type="scientific">Drosophila grimshawi</name>
    <name type="common">Hawaiian fruit fly</name>
    <name type="synonym">Idiomyia grimshawi</name>
    <dbReference type="NCBI Taxonomy" id="7222"/>
    <lineage>
        <taxon>Eukaryota</taxon>
        <taxon>Metazoa</taxon>
        <taxon>Ecdysozoa</taxon>
        <taxon>Arthropoda</taxon>
        <taxon>Hexapoda</taxon>
        <taxon>Insecta</taxon>
        <taxon>Pterygota</taxon>
        <taxon>Neoptera</taxon>
        <taxon>Endopterygota</taxon>
        <taxon>Diptera</taxon>
        <taxon>Brachycera</taxon>
        <taxon>Muscomorpha</taxon>
        <taxon>Ephydroidea</taxon>
        <taxon>Drosophilidae</taxon>
        <taxon>Drosophila</taxon>
        <taxon>Hawaiian Drosophila</taxon>
    </lineage>
</organism>
<comment type="catalytic activity">
    <reaction evidence="7">
        <text>acetyl-CoA + n malonyl-CoA + 2n NADPH + 2n H(+) = a long-chain fatty acid + (n+1) CoA + n CO2 + 2n NADP(+).</text>
        <dbReference type="EC" id="2.3.1.85"/>
    </reaction>
</comment>
<dbReference type="SUPFAM" id="SSF51735">
    <property type="entry name" value="NAD(P)-binding Rossmann-fold domains"/>
    <property type="match status" value="1"/>
</dbReference>
<keyword evidence="6" id="KW-0808">Transferase</keyword>
<keyword evidence="11" id="KW-1185">Reference proteome</keyword>
<dbReference type="SUPFAM" id="SSF53474">
    <property type="entry name" value="alpha/beta-Hydrolases"/>
    <property type="match status" value="1"/>
</dbReference>
<dbReference type="PROSITE" id="PS52004">
    <property type="entry name" value="KS3_2"/>
    <property type="match status" value="1"/>
</dbReference>
<evidence type="ECO:0000256" key="6">
    <source>
        <dbReference type="ARBA" id="ARBA00022679"/>
    </source>
</evidence>
<keyword evidence="4" id="KW-0596">Phosphopantetheine</keyword>
<dbReference type="Gene3D" id="3.30.70.3290">
    <property type="match status" value="1"/>
</dbReference>
<dbReference type="PANTHER" id="PTHR43775:SF23">
    <property type="entry name" value="FATTY ACID SYNTHASE 3"/>
    <property type="match status" value="1"/>
</dbReference>
<evidence type="ECO:0000256" key="3">
    <source>
        <dbReference type="ARBA" id="ARBA00018769"/>
    </source>
</evidence>
<dbReference type="Pfam" id="PF00975">
    <property type="entry name" value="Thioesterase"/>
    <property type="match status" value="1"/>
</dbReference>
<dbReference type="InterPro" id="IPR014043">
    <property type="entry name" value="Acyl_transferase_dom"/>
</dbReference>
<sequence length="1219" mass="133731">MVDDDERRWRHFNPEIPKRFGKISNLEKFDATFFGVHFKQAHTLDPQTRILIETAYEAVIDAGINPKSLRGTKTGVYIGSCISESEKTWFYEKVSSGGFGITGCSRAMLANRISYTLGLEGPSFLLDTACSSSMYALDNAFSAIRNGEIDAAIIGGSNLLLHPFVTLQFARLGVLAQDGYCRPFDKDASGYTRSETINCLFLQRKRDAKRIYASVVYSKTNCDGYKPEGITYPSGNVQRKLLLEFYKEIDLTPNDLGYLEAHSTGTVVGDPEECKAIDSVLCSQRQDPLLVGSVKSNIGHSEPTSGICSLVKACFAFETGLIAPNINFTEVKPTITALAEGRLVVVKDVTPLPKPCIGVNSFGFGGANAHAILKAHPKSKVNYGIPEDNLPRIVTWAGRTEDAVNEIFNGIEKKPLDAEFIGLLQNIQEEEVSGMVFRGYGIFGNNGNQPTKSLVRNVQHYTGLKRPIVWVFSGMGSQWNEMGASLMMIPRFRQSIEISHNTLVPKGLDLINILTSNDPAIYENILHSFVGIASVQIGLTDVLRSLNLEPDLIIGHSVGELGCAYADGGLTAEQMILSAYYRGQVSVDSQKISGAMAAVGIGYKVIKNMLPEAIEVACHNSADSCTISGPIDENYGCEVVVNTADISTVEGCRNLLVEAAKLGSIGGIFNLAVALRDGIFASQNMEQFVQSFSPKAVATKHLDALSRTLCPELDHFVVFSSVSCGRGNAGQTNYGMANSVMERIIEGRSRDGLPAKAIQWGAVGEVGLVADMAEDKIDLEIGGTLQQRISSCLQELDTLLSAKSAVVASMVVAEKRSGRSGNESIIDTVMHIMGIRDLKSVSLGTTLSEMGMDSLMSVEIKQTLERDFELVMTPQDLRSLTVQKLHEIMEAREKDNSDAEKMVLASEGKLMGIELLLRNLGDEAHSDQVMYSLKTHTTLAKQSFPPSIIIPGIEGTAGQAWYNIGAKLNSRANVLQLHQFAQLETINDIGQQTLEHVKALLKPSHPFYLIGYSYGSYVALQLAALLEQLGYRGHVLLIDGAPHFITKLANLHLGENFTDNFLYDLLFSSIANYIFPEETKESISAVFHKLDTLKEKMDLFMKYVDKQNIYSKDYFKVMIEALFRRVKIAAKFDLNSIRDLKSPIMLVRPTEVSLNDIEEDYCVSQLTSGKVTLKVIEGNHSTMLDNPVLPQIINDCDPGLLDDKNFDEYIRDAKPVAVA</sequence>
<dbReference type="Gene3D" id="3.40.50.1820">
    <property type="entry name" value="alpha/beta hydrolase"/>
    <property type="match status" value="1"/>
</dbReference>
<evidence type="ECO:0000256" key="7">
    <source>
        <dbReference type="ARBA" id="ARBA00044883"/>
    </source>
</evidence>
<dbReference type="InterPro" id="IPR032821">
    <property type="entry name" value="PKS_assoc"/>
</dbReference>
<dbReference type="Proteomes" id="UP000001070">
    <property type="component" value="Unassembled WGS sequence"/>
</dbReference>
<dbReference type="InterPro" id="IPR050091">
    <property type="entry name" value="PKS_NRPS_Biosynth_Enz"/>
</dbReference>
<dbReference type="EC" id="3.1.2.14" evidence="1"/>
<evidence type="ECO:0000313" key="10">
    <source>
        <dbReference type="EMBL" id="EDV91606.1"/>
    </source>
</evidence>
<dbReference type="InterPro" id="IPR020806">
    <property type="entry name" value="PKS_PP-bd"/>
</dbReference>
<dbReference type="GO" id="GO:0006633">
    <property type="term" value="P:fatty acid biosynthetic process"/>
    <property type="evidence" value="ECO:0007669"/>
    <property type="project" value="InterPro"/>
</dbReference>
<dbReference type="InterPro" id="IPR014031">
    <property type="entry name" value="Ketoacyl_synth_C"/>
</dbReference>
<dbReference type="InParanoid" id="B4K189"/>